<accession>A0ABT7YBF7</accession>
<protein>
    <submittedName>
        <fullName evidence="1">LPS export ABC transporter periplasmic protein LptC</fullName>
    </submittedName>
</protein>
<dbReference type="EMBL" id="JAUEPH010000003">
    <property type="protein sequence ID" value="MDN3203852.1"/>
    <property type="molecule type" value="Genomic_DNA"/>
</dbReference>
<name>A0ABT7YBF7_9BACT</name>
<keyword evidence="2" id="KW-1185">Reference proteome</keyword>
<evidence type="ECO:0000313" key="2">
    <source>
        <dbReference type="Proteomes" id="UP001171916"/>
    </source>
</evidence>
<evidence type="ECO:0000313" key="1">
    <source>
        <dbReference type="EMBL" id="MDN3203852.1"/>
    </source>
</evidence>
<gene>
    <name evidence="1" type="primary">lptC</name>
    <name evidence="1" type="ORF">QVH07_06810</name>
</gene>
<dbReference type="PROSITE" id="PS51257">
    <property type="entry name" value="PROKAR_LIPOPROTEIN"/>
    <property type="match status" value="1"/>
</dbReference>
<comment type="caution">
    <text evidence="1">The sequence shown here is derived from an EMBL/GenBank/DDBJ whole genome shotgun (WGS) entry which is preliminary data.</text>
</comment>
<dbReference type="InterPro" id="IPR010664">
    <property type="entry name" value="LipoPS_assembly_LptC-rel"/>
</dbReference>
<dbReference type="Pfam" id="PF06835">
    <property type="entry name" value="LptC"/>
    <property type="match status" value="1"/>
</dbReference>
<dbReference type="NCBIfam" id="TIGR04409">
    <property type="entry name" value="LptC_YrbK"/>
    <property type="match status" value="1"/>
</dbReference>
<dbReference type="RefSeq" id="WP_289999410.1">
    <property type="nucleotide sequence ID" value="NZ_JAUEPH010000003.1"/>
</dbReference>
<reference evidence="1" key="1">
    <citation type="submission" date="2023-06" db="EMBL/GenBank/DDBJ databases">
        <title>Robiginitalea aurantiacus sp. nov. and Algoriphagus sediminis sp. nov., isolated from coastal sediment.</title>
        <authorList>
            <person name="Zhou Z.Y."/>
            <person name="An J."/>
            <person name="Jia Y.W."/>
            <person name="Du Z.J."/>
        </authorList>
    </citation>
    <scope>NUCLEOTIDE SEQUENCE</scope>
    <source>
        <strain evidence="1">C2-7</strain>
    </source>
</reference>
<dbReference type="Gene3D" id="2.60.450.10">
    <property type="entry name" value="Lipopolysaccharide (LPS) transport protein A like domain"/>
    <property type="match status" value="1"/>
</dbReference>
<proteinExistence type="predicted"/>
<organism evidence="1 2">
    <name type="scientific">Algoriphagus sediminis</name>
    <dbReference type="NCBI Taxonomy" id="3057113"/>
    <lineage>
        <taxon>Bacteria</taxon>
        <taxon>Pseudomonadati</taxon>
        <taxon>Bacteroidota</taxon>
        <taxon>Cytophagia</taxon>
        <taxon>Cytophagales</taxon>
        <taxon>Cyclobacteriaceae</taxon>
        <taxon>Algoriphagus</taxon>
    </lineage>
</organism>
<dbReference type="Proteomes" id="UP001171916">
    <property type="component" value="Unassembled WGS sequence"/>
</dbReference>
<sequence>MSKDHSLFLLLLLAFGFSACRESVDVSALEVYDGPINAATDIHLIQSDSAVLRSEIRAAKQLEYANGNLEFPEGIDITFYEKDGTVGTTMRADRGYFLKTENLYKGVGDVRVDNILENQKLQAEELFWDPGEKRIYTETFVTVQDNQTIFNGTGMESDETFTNYKLKNITDSRTVLPGEGQ</sequence>
<dbReference type="InterPro" id="IPR026265">
    <property type="entry name" value="LptC"/>
</dbReference>